<dbReference type="InterPro" id="IPR012337">
    <property type="entry name" value="RNaseH-like_sf"/>
</dbReference>
<feature type="compositionally biased region" description="Low complexity" evidence="1">
    <location>
        <begin position="163"/>
        <end position="173"/>
    </location>
</feature>
<dbReference type="EMBL" id="NEXV01000167">
    <property type="protein sequence ID" value="PIG87295.1"/>
    <property type="molecule type" value="Genomic_DNA"/>
</dbReference>
<name>A0A2G7G3Y6_9EURO</name>
<comment type="caution">
    <text evidence="3">The sequence shown here is derived from an EMBL/GenBank/DDBJ whole genome shotgun (WGS) entry which is preliminary data.</text>
</comment>
<keyword evidence="3" id="KW-0808">Transferase</keyword>
<keyword evidence="3" id="KW-0548">Nucleotidyltransferase</keyword>
<dbReference type="PANTHER" id="PTHR33481">
    <property type="entry name" value="REVERSE TRANSCRIPTASE"/>
    <property type="match status" value="1"/>
</dbReference>
<dbReference type="GO" id="GO:0003676">
    <property type="term" value="F:nucleic acid binding"/>
    <property type="evidence" value="ECO:0007669"/>
    <property type="project" value="InterPro"/>
</dbReference>
<dbReference type="PROSITE" id="PS50878">
    <property type="entry name" value="RT_POL"/>
    <property type="match status" value="1"/>
</dbReference>
<keyword evidence="3" id="KW-0695">RNA-directed DNA polymerase</keyword>
<evidence type="ECO:0000259" key="2">
    <source>
        <dbReference type="PROSITE" id="PS50878"/>
    </source>
</evidence>
<evidence type="ECO:0000313" key="4">
    <source>
        <dbReference type="Proteomes" id="UP000231358"/>
    </source>
</evidence>
<feature type="region of interest" description="Disordered" evidence="1">
    <location>
        <begin position="156"/>
        <end position="193"/>
    </location>
</feature>
<gene>
    <name evidence="3" type="ORF">AARAC_011665</name>
</gene>
<dbReference type="Pfam" id="PF00078">
    <property type="entry name" value="RVT_1"/>
    <property type="match status" value="1"/>
</dbReference>
<keyword evidence="4" id="KW-1185">Reference proteome</keyword>
<dbReference type="STRING" id="656916.A0A2G7G3Y6"/>
<dbReference type="Proteomes" id="UP000231358">
    <property type="component" value="Unassembled WGS sequence"/>
</dbReference>
<dbReference type="SUPFAM" id="SSF56672">
    <property type="entry name" value="DNA/RNA polymerases"/>
    <property type="match status" value="1"/>
</dbReference>
<evidence type="ECO:0000256" key="1">
    <source>
        <dbReference type="SAM" id="MobiDB-lite"/>
    </source>
</evidence>
<dbReference type="InterPro" id="IPR005135">
    <property type="entry name" value="Endo/exonuclease/phosphatase"/>
</dbReference>
<dbReference type="Pfam" id="PF14529">
    <property type="entry name" value="Exo_endo_phos_2"/>
    <property type="match status" value="1"/>
</dbReference>
<dbReference type="InterPro" id="IPR036397">
    <property type="entry name" value="RNaseH_sf"/>
</dbReference>
<feature type="domain" description="Reverse transcriptase" evidence="2">
    <location>
        <begin position="496"/>
        <end position="767"/>
    </location>
</feature>
<evidence type="ECO:0000313" key="3">
    <source>
        <dbReference type="EMBL" id="PIG87295.1"/>
    </source>
</evidence>
<organism evidence="3 4">
    <name type="scientific">Aspergillus arachidicola</name>
    <dbReference type="NCBI Taxonomy" id="656916"/>
    <lineage>
        <taxon>Eukaryota</taxon>
        <taxon>Fungi</taxon>
        <taxon>Dikarya</taxon>
        <taxon>Ascomycota</taxon>
        <taxon>Pezizomycotina</taxon>
        <taxon>Eurotiomycetes</taxon>
        <taxon>Eurotiomycetidae</taxon>
        <taxon>Eurotiales</taxon>
        <taxon>Aspergillaceae</taxon>
        <taxon>Aspergillus</taxon>
        <taxon>Aspergillus subgen. Circumdati</taxon>
    </lineage>
</organism>
<protein>
    <submittedName>
        <fullName evidence="3">Reverse transcriptase</fullName>
    </submittedName>
</protein>
<dbReference type="GO" id="GO:0003964">
    <property type="term" value="F:RNA-directed DNA polymerase activity"/>
    <property type="evidence" value="ECO:0007669"/>
    <property type="project" value="UniProtKB-KW"/>
</dbReference>
<proteinExistence type="predicted"/>
<dbReference type="PANTHER" id="PTHR33481:SF1">
    <property type="entry name" value="ENDONUCLEASE_EXONUCLEASE_PHOSPHATASE DOMAIN-CONTAINING PROTEIN-RELATED"/>
    <property type="match status" value="1"/>
</dbReference>
<dbReference type="Gene3D" id="3.60.10.10">
    <property type="entry name" value="Endonuclease/exonuclease/phosphatase"/>
    <property type="match status" value="1"/>
</dbReference>
<feature type="region of interest" description="Disordered" evidence="1">
    <location>
        <begin position="711"/>
        <end position="731"/>
    </location>
</feature>
<dbReference type="InterPro" id="IPR043502">
    <property type="entry name" value="DNA/RNA_pol_sf"/>
</dbReference>
<dbReference type="SUPFAM" id="SSF53098">
    <property type="entry name" value="Ribonuclease H-like"/>
    <property type="match status" value="1"/>
</dbReference>
<dbReference type="InterPro" id="IPR000477">
    <property type="entry name" value="RT_dom"/>
</dbReference>
<dbReference type="CDD" id="cd09276">
    <property type="entry name" value="Rnase_HI_RT_non_LTR"/>
    <property type="match status" value="1"/>
</dbReference>
<accession>A0A2G7G3Y6</accession>
<dbReference type="AlphaFoldDB" id="A0A2G7G3Y6"/>
<reference evidence="3 4" key="1">
    <citation type="submission" date="2017-05" db="EMBL/GenBank/DDBJ databases">
        <title>Genome sequence for an aflatoxigenic pathogen of Argentinian peanut, Aspergillus arachidicola.</title>
        <authorList>
            <person name="Moore G."/>
            <person name="Beltz S.B."/>
            <person name="Mack B.M."/>
        </authorList>
    </citation>
    <scope>NUCLEOTIDE SEQUENCE [LARGE SCALE GENOMIC DNA]</scope>
    <source>
        <strain evidence="3 4">CBS 117610</strain>
    </source>
</reference>
<dbReference type="Gene3D" id="3.30.420.10">
    <property type="entry name" value="Ribonuclease H-like superfamily/Ribonuclease H"/>
    <property type="match status" value="1"/>
</dbReference>
<dbReference type="CDD" id="cd01650">
    <property type="entry name" value="RT_nLTR_like"/>
    <property type="match status" value="1"/>
</dbReference>
<dbReference type="InterPro" id="IPR036691">
    <property type="entry name" value="Endo/exonu/phosph_ase_sf"/>
</dbReference>
<sequence>MIKQLQILQYNVNRSRDVVMAQFLRDPTALQADIIAVQEPWKNPYSDTTHHPAFGSHQLLYPTASDIGEQRARVAFYISCKINPKTWRHTVHSADCQELELHVQGRKLHIFNIYNPGPWDANRTDTVELLDRVVAPRGDHIILGDFNLHHPAWSERDAHADPDQTGQTTTATDADADTDDTSRDRRTRTDRKAPELLEFTDSRLLDLWLEPGTVTRDWNNHRSTIDLAFGAQSLTDQLIVCEVAPQVHADSDHLPIHTILDFSPQACQPPKRRNWKAMDAAKLRKFVADNLNIYSHWDTLKTAPSPAANDNAADFLIEVVQRAIQHAVPWARPSAWTNPNFTPECRDAVRMTRILRRVYTLTHSAEDWAAYVKARNQKGRIISKSLRRGFRRWVAEAVDQGTHRIWRPADTTETKAEVLREAFFPEPPPADLSDIERRSQPAQIDFPDITKQEVAKAIRKAPPDKAPGPDTVPNKVWHELLNVPIFLDRITQLFNSSIKIGHNPRHFQVSTTVALRKAAPRDYRLPKSYRPVALLNTLGKILESIIATRIAWALEEHGLLPKTHLGAGKLILDYIYRAWGRGKKVSMVLLDVSGAFDNVSHDRLLFNLRQLKLGYFTDWLQSFLTNRSTRISLAGELSAEFSTPTGIPQGSPLSPILYLIYNTPLIRDLFVQRPQGGSTEAYGWIDDACVLAASDSYAENFGLIHFTNPRKTEAEATPPPSPGLSPDDPESIWEVPLRPTGHDQMEVLYADTIIKPTETAKYIGIWLDKTLSFATHRAKAHGTLTALRGIAGSTWGVPLRAMRRIYQAVVIPQLFHGATAWYSPRGGQVIASTNQKLLAEFTQVQKQAALLISGAFEGTAAAALNVELYILPVHLQLQQIIEETAVRIRTGPELACPESVLKPRSARERRRSGWTPMEALSRKGGPFHEAALNYHKEYCARQGITVYTDGSGLNGRIRASAVSISQEWMRSRTLETEEESTVYAGELTGIQIALHKLRKKQTPATVFMDSQAAIQAVYSPQRPSGQYILEQIYYIVRRYENKMADKTAREGTQKTGEAICLAAAAKRKIHHGIKDRWAREWKTEKTGRTTHKLIEIPNKKILDLYKGLSKPHTSIIIQMRTQRNGLKHFLFKIKVSDSDQCSCGQGSQTSRHILLQCPLFIESRKVILDKLEPKVRGKMDYNGIISHPQAMRYVAEFIYQTGLLGQFRDVEQTGHYERGTDVGDDA</sequence>
<dbReference type="SUPFAM" id="SSF56219">
    <property type="entry name" value="DNase I-like"/>
    <property type="match status" value="1"/>
</dbReference>